<evidence type="ECO:0000256" key="1">
    <source>
        <dbReference type="SAM" id="Phobius"/>
    </source>
</evidence>
<sequence length="455" mass="48841">MKMSLQQGALTASQLSRLCIIQSDDSDDDVTLSSFVDAANNPLGLDIYVEDTSSLAAGSLVGNTALVVGFGALLEVFSRVKKFIDVSPHVAMAKYLGRVARTLGWTKRGGGNSHDEVTLLPATAATSYFMFLQPTVVNAIVLFGIGGGAALGISISIFTLWVGTGVWVVWTLRTVLVVTSPNIIVLFKIFPPLSSDTKRRFLSPAPVSSTSTRRLSAAIKYIGTPLGEWVVPTDKKVPQPQRRASQRFYSRFSDFFTPYTKHHTWFGVVDVLVIGLSGVAQGIAVALTTRDPAHYACPLFYASTCVIMILAIAQMIACVVVQPLCLKLDIVILSIFGSVALLSEALSLAEEPDAADVTATVGFILQTVIALTIPFLTSHGEGTAINKLLDDAVPIPRNQLDNGDLSGRRHAPREVRRSTTTLFNEQSKQITGTQLSNLVKLLSMVAASKRGGKNC</sequence>
<dbReference type="Proteomes" id="UP000051952">
    <property type="component" value="Unassembled WGS sequence"/>
</dbReference>
<reference evidence="3" key="1">
    <citation type="submission" date="2015-09" db="EMBL/GenBank/DDBJ databases">
        <authorList>
            <consortium name="Pathogen Informatics"/>
        </authorList>
    </citation>
    <scope>NUCLEOTIDE SEQUENCE [LARGE SCALE GENOMIC DNA]</scope>
    <source>
        <strain evidence="3">Lake Konstanz</strain>
    </source>
</reference>
<accession>A0A0S4J9Y2</accession>
<feature type="transmembrane region" description="Helical" evidence="1">
    <location>
        <begin position="355"/>
        <end position="377"/>
    </location>
</feature>
<dbReference type="VEuPathDB" id="TriTrypDB:BSAL_90045"/>
<feature type="transmembrane region" description="Helical" evidence="1">
    <location>
        <begin position="265"/>
        <end position="287"/>
    </location>
</feature>
<keyword evidence="1 2" id="KW-0812">Transmembrane</keyword>
<feature type="transmembrane region" description="Helical" evidence="1">
    <location>
        <begin position="55"/>
        <end position="74"/>
    </location>
</feature>
<keyword evidence="3" id="KW-1185">Reference proteome</keyword>
<name>A0A0S4J9Y2_BODSA</name>
<dbReference type="AlphaFoldDB" id="A0A0S4J9Y2"/>
<keyword evidence="1" id="KW-1133">Transmembrane helix</keyword>
<protein>
    <submittedName>
        <fullName evidence="2">Transmembrane protein, putative</fullName>
    </submittedName>
</protein>
<organism evidence="2 3">
    <name type="scientific">Bodo saltans</name>
    <name type="common">Flagellated protozoan</name>
    <dbReference type="NCBI Taxonomy" id="75058"/>
    <lineage>
        <taxon>Eukaryota</taxon>
        <taxon>Discoba</taxon>
        <taxon>Euglenozoa</taxon>
        <taxon>Kinetoplastea</taxon>
        <taxon>Metakinetoplastina</taxon>
        <taxon>Eubodonida</taxon>
        <taxon>Bodonidae</taxon>
        <taxon>Bodo</taxon>
    </lineage>
</organism>
<feature type="transmembrane region" description="Helical" evidence="1">
    <location>
        <begin position="167"/>
        <end position="190"/>
    </location>
</feature>
<proteinExistence type="predicted"/>
<feature type="transmembrane region" description="Helical" evidence="1">
    <location>
        <begin position="136"/>
        <end position="161"/>
    </location>
</feature>
<feature type="transmembrane region" description="Helical" evidence="1">
    <location>
        <begin position="328"/>
        <end position="349"/>
    </location>
</feature>
<feature type="transmembrane region" description="Helical" evidence="1">
    <location>
        <begin position="299"/>
        <end position="321"/>
    </location>
</feature>
<keyword evidence="1" id="KW-0472">Membrane</keyword>
<evidence type="ECO:0000313" key="2">
    <source>
        <dbReference type="EMBL" id="CUG85514.1"/>
    </source>
</evidence>
<gene>
    <name evidence="2" type="ORF">BSAL_90045</name>
</gene>
<evidence type="ECO:0000313" key="3">
    <source>
        <dbReference type="Proteomes" id="UP000051952"/>
    </source>
</evidence>
<dbReference type="EMBL" id="CYKH01001167">
    <property type="protein sequence ID" value="CUG85514.1"/>
    <property type="molecule type" value="Genomic_DNA"/>
</dbReference>